<evidence type="ECO:0000313" key="1">
    <source>
        <dbReference type="EMBL" id="RQP26472.1"/>
    </source>
</evidence>
<keyword evidence="2" id="KW-1185">Reference proteome</keyword>
<reference evidence="1 2" key="2">
    <citation type="submission" date="2018-12" db="EMBL/GenBank/DDBJ databases">
        <title>Rhizobacter gummiphilus sp. nov., a rubber-degrading bacterium isolated from the soil of a botanical garden in Japan.</title>
        <authorList>
            <person name="Shunsuke S.S."/>
        </authorList>
    </citation>
    <scope>NUCLEOTIDE SEQUENCE [LARGE SCALE GENOMIC DNA]</scope>
    <source>
        <strain evidence="1 2">S-16</strain>
    </source>
</reference>
<gene>
    <name evidence="1" type="ORF">DZC73_05550</name>
</gene>
<protein>
    <recommendedName>
        <fullName evidence="3">Cellulose biosynthesis protein BcsS</fullName>
    </recommendedName>
</protein>
<comment type="caution">
    <text evidence="1">The sequence shown here is derived from an EMBL/GenBank/DDBJ whole genome shotgun (WGS) entry which is preliminary data.</text>
</comment>
<reference evidence="1 2" key="1">
    <citation type="submission" date="2018-08" db="EMBL/GenBank/DDBJ databases">
        <authorList>
            <person name="Khan S.A."/>
            <person name="Jeon C.O."/>
            <person name="Chun B.H."/>
            <person name="Jeong S.E."/>
        </authorList>
    </citation>
    <scope>NUCLEOTIDE SEQUENCE [LARGE SCALE GENOMIC DNA]</scope>
    <source>
        <strain evidence="1 2">S-16</strain>
    </source>
</reference>
<sequence length="240" mass="27451">MRDRLLSKSVRRWIGLAFGLVGSASVWAEAGYYVVTPYSTPGQLSVDLRYWTVDSRDRDAVLWPEAGLRYGVTSRWTTELFVSFIGPTLRQQGVDSWNWQNDWLLTQGQYSFDLALHTQLIHEPDEGNLIEFGPVWQTEFGRLQINANLFFERALSEPDGTEAKYQWQVLGRLRPGVRWGVQGFGELGRLGHSEDPHSDRLGPVLKLGLGEKAQLQAAYLWGRVYGRRAEMFSAQFLYSF</sequence>
<evidence type="ECO:0008006" key="3">
    <source>
        <dbReference type="Google" id="ProtNLM"/>
    </source>
</evidence>
<proteinExistence type="predicted"/>
<dbReference type="EMBL" id="QUSW01000001">
    <property type="protein sequence ID" value="RQP26472.1"/>
    <property type="molecule type" value="Genomic_DNA"/>
</dbReference>
<evidence type="ECO:0000313" key="2">
    <source>
        <dbReference type="Proteomes" id="UP000267464"/>
    </source>
</evidence>
<organism evidence="1 2">
    <name type="scientific">Piscinibacter terrae</name>
    <dbReference type="NCBI Taxonomy" id="2496871"/>
    <lineage>
        <taxon>Bacteria</taxon>
        <taxon>Pseudomonadati</taxon>
        <taxon>Pseudomonadota</taxon>
        <taxon>Betaproteobacteria</taxon>
        <taxon>Burkholderiales</taxon>
        <taxon>Sphaerotilaceae</taxon>
        <taxon>Piscinibacter</taxon>
    </lineage>
</organism>
<name>A0A3N7J6P7_9BURK</name>
<dbReference type="OrthoDB" id="8556837at2"/>
<dbReference type="AlphaFoldDB" id="A0A3N7J6P7"/>
<accession>A0A3N7J6P7</accession>
<dbReference type="Proteomes" id="UP000267464">
    <property type="component" value="Unassembled WGS sequence"/>
</dbReference>